<dbReference type="Pfam" id="PF12349">
    <property type="entry name" value="Sterol-sensing"/>
    <property type="match status" value="2"/>
</dbReference>
<keyword evidence="5" id="KW-0732">Signal</keyword>
<evidence type="ECO:0000256" key="1">
    <source>
        <dbReference type="ARBA" id="ARBA00004141"/>
    </source>
</evidence>
<keyword evidence="6 12" id="KW-1133">Transmembrane helix</keyword>
<comment type="caution">
    <text evidence="14">The sequence shown here is derived from an EMBL/GenBank/DDBJ whole genome shotgun (WGS) entry which is preliminary data.</text>
</comment>
<dbReference type="InterPro" id="IPR032190">
    <property type="entry name" value="NPC1_N"/>
</dbReference>
<comment type="similarity">
    <text evidence="2">Belongs to the patched family.</text>
</comment>
<feature type="transmembrane region" description="Helical" evidence="12">
    <location>
        <begin position="694"/>
        <end position="718"/>
    </location>
</feature>
<keyword evidence="7" id="KW-0445">Lipid transport</keyword>
<evidence type="ECO:0000256" key="6">
    <source>
        <dbReference type="ARBA" id="ARBA00022989"/>
    </source>
</evidence>
<evidence type="ECO:0000256" key="9">
    <source>
        <dbReference type="ARBA" id="ARBA00023157"/>
    </source>
</evidence>
<dbReference type="SUPFAM" id="SSF82866">
    <property type="entry name" value="Multidrug efflux transporter AcrB transmembrane domain"/>
    <property type="match status" value="2"/>
</dbReference>
<feature type="transmembrane region" description="Helical" evidence="12">
    <location>
        <begin position="1215"/>
        <end position="1237"/>
    </location>
</feature>
<dbReference type="Pfam" id="PF16414">
    <property type="entry name" value="NPC1_N"/>
    <property type="match status" value="1"/>
</dbReference>
<dbReference type="GO" id="GO:0032934">
    <property type="term" value="F:sterol binding"/>
    <property type="evidence" value="ECO:0007669"/>
    <property type="project" value="TreeGrafter"/>
</dbReference>
<dbReference type="FunFam" id="1.20.1640.10:FF:000029">
    <property type="entry name" value="Putative Patched sphingolipid transporter"/>
    <property type="match status" value="1"/>
</dbReference>
<evidence type="ECO:0000256" key="5">
    <source>
        <dbReference type="ARBA" id="ARBA00022729"/>
    </source>
</evidence>
<evidence type="ECO:0000256" key="7">
    <source>
        <dbReference type="ARBA" id="ARBA00023055"/>
    </source>
</evidence>
<dbReference type="InterPro" id="IPR053956">
    <property type="entry name" value="NPC1_MLD"/>
</dbReference>
<organism evidence="14 15">
    <name type="scientific">Favolaschia claudopus</name>
    <dbReference type="NCBI Taxonomy" id="2862362"/>
    <lineage>
        <taxon>Eukaryota</taxon>
        <taxon>Fungi</taxon>
        <taxon>Dikarya</taxon>
        <taxon>Basidiomycota</taxon>
        <taxon>Agaricomycotina</taxon>
        <taxon>Agaricomycetes</taxon>
        <taxon>Agaricomycetidae</taxon>
        <taxon>Agaricales</taxon>
        <taxon>Marasmiineae</taxon>
        <taxon>Mycenaceae</taxon>
        <taxon>Favolaschia</taxon>
    </lineage>
</organism>
<feature type="transmembrane region" description="Helical" evidence="12">
    <location>
        <begin position="241"/>
        <end position="262"/>
    </location>
</feature>
<feature type="transmembrane region" description="Helical" evidence="12">
    <location>
        <begin position="1286"/>
        <end position="1307"/>
    </location>
</feature>
<keyword evidence="3" id="KW-0813">Transport</keyword>
<reference evidence="14 15" key="1">
    <citation type="journal article" date="2024" name="J Genomics">
        <title>Draft genome sequencing and assembly of Favolaschia claudopus CIRM-BRFM 2984 isolated from oak limbs.</title>
        <authorList>
            <person name="Navarro D."/>
            <person name="Drula E."/>
            <person name="Chaduli D."/>
            <person name="Cazenave R."/>
            <person name="Ahrendt S."/>
            <person name="Wang J."/>
            <person name="Lipzen A."/>
            <person name="Daum C."/>
            <person name="Barry K."/>
            <person name="Grigoriev I.V."/>
            <person name="Favel A."/>
            <person name="Rosso M.N."/>
            <person name="Martin F."/>
        </authorList>
    </citation>
    <scope>NUCLEOTIDE SEQUENCE [LARGE SCALE GENOMIC DNA]</scope>
    <source>
        <strain evidence="14 15">CIRM-BRFM 2984</strain>
    </source>
</reference>
<feature type="transmembrane region" description="Helical" evidence="12">
    <location>
        <begin position="1327"/>
        <end position="1350"/>
    </location>
</feature>
<comment type="subcellular location">
    <subcellularLocation>
        <location evidence="1">Membrane</location>
        <topology evidence="1">Multi-pass membrane protein</topology>
    </subcellularLocation>
</comment>
<dbReference type="GO" id="GO:0016020">
    <property type="term" value="C:membrane"/>
    <property type="evidence" value="ECO:0007669"/>
    <property type="project" value="UniProtKB-SubCell"/>
</dbReference>
<dbReference type="PANTHER" id="PTHR45727">
    <property type="entry name" value="NPC INTRACELLULAR CHOLESTEROL TRANSPORTER 1"/>
    <property type="match status" value="1"/>
</dbReference>
<evidence type="ECO:0000256" key="11">
    <source>
        <dbReference type="SAM" id="MobiDB-lite"/>
    </source>
</evidence>
<gene>
    <name evidence="14" type="ORF">R3P38DRAFT_2829935</name>
</gene>
<evidence type="ECO:0000256" key="3">
    <source>
        <dbReference type="ARBA" id="ARBA00022448"/>
    </source>
</evidence>
<dbReference type="PANTHER" id="PTHR45727:SF2">
    <property type="entry name" value="NPC INTRACELLULAR CHOLESTEROL TRANSPORTER 1"/>
    <property type="match status" value="1"/>
</dbReference>
<feature type="transmembrane region" description="Helical" evidence="12">
    <location>
        <begin position="922"/>
        <end position="945"/>
    </location>
</feature>
<evidence type="ECO:0000256" key="10">
    <source>
        <dbReference type="ARBA" id="ARBA00023180"/>
    </source>
</evidence>
<feature type="domain" description="SSD" evidence="13">
    <location>
        <begin position="686"/>
        <end position="869"/>
    </location>
</feature>
<dbReference type="GO" id="GO:0015918">
    <property type="term" value="P:sterol transport"/>
    <property type="evidence" value="ECO:0007669"/>
    <property type="project" value="TreeGrafter"/>
</dbReference>
<keyword evidence="8 12" id="KW-0472">Membrane</keyword>
<feature type="transmembrane region" description="Helical" evidence="12">
    <location>
        <begin position="724"/>
        <end position="746"/>
    </location>
</feature>
<proteinExistence type="inferred from homology"/>
<feature type="transmembrane region" description="Helical" evidence="12">
    <location>
        <begin position="819"/>
        <end position="838"/>
    </location>
</feature>
<dbReference type="EMBL" id="JAWWNJ010000002">
    <property type="protein sequence ID" value="KAK7061515.1"/>
    <property type="molecule type" value="Genomic_DNA"/>
</dbReference>
<dbReference type="Gene3D" id="1.20.1640.10">
    <property type="entry name" value="Multidrug efflux transporter AcrB transmembrane domain"/>
    <property type="match status" value="2"/>
</dbReference>
<keyword evidence="10" id="KW-0325">Glycoprotein</keyword>
<evidence type="ECO:0000256" key="12">
    <source>
        <dbReference type="SAM" id="Phobius"/>
    </source>
</evidence>
<evidence type="ECO:0000256" key="8">
    <source>
        <dbReference type="ARBA" id="ARBA00023136"/>
    </source>
</evidence>
<evidence type="ECO:0000256" key="4">
    <source>
        <dbReference type="ARBA" id="ARBA00022692"/>
    </source>
</evidence>
<feature type="transmembrane region" description="Helical" evidence="12">
    <location>
        <begin position="617"/>
        <end position="637"/>
    </location>
</feature>
<keyword evidence="4 12" id="KW-0812">Transmembrane</keyword>
<sequence length="1388" mass="152077">MSSLNGHCAMRGSCGVTAIKPLPCPYDGPAIEPEDKETRDLLVSVCGPEYAEGPVCCTSDQVEALRENFEPVESLLSACPACRNNFRSFFCTFTCSADQGTFVNITSTQTTSSREVAVKSLDFFVGQKFAEGFFDSCKNVQFDASNSYAMDFIGGGAKNYSAFLKYMGDEKPLLGSPFQMDFPAQTPPEFVTLNPPPRNCYDTDLGSRCSCIDCPSVCPTLPDLPAPGSEPVCHVGAITCLSFILIVAYALGVAGFFLGYFVTTTIRRRREQTYERMALSAETASISSPRSQSRGLVGQASLAHYLDDESSGATQFESRHLGRGASLVDPIETVQPRQYPLNNILRRGFYRLGLMTASSPWLTFAIVFLIVGLLNIGWKSFSVETDPVRLWVAPSSESRIQKDYFDQQFGPFYRTEQIFVTASNRPAPESNNSVEPLGGNGPVLSWDHLQYWFDIEAEIRDLKSPSGYRLKDVCFKPAGPRGACVVQSVGGWFDNDLDPYDETTWKEHLETCAKQPVECRPDYEQPLAPQYVLGGVPTKEDGSQDYLGAEAMVVTYVVSDSLDLEVQAKAIEWEETLRAYLTDVQESSASAGLQIAFSTGVSLEEEINKSANTDVKIVVLSYLAMFVYISLTLGSGVPGREDEGIVSSVVQWAHNFPRLFSREGRASSSVSVDSSTVPRLFPRLPRSLFIGSKFMLGLFGISLVILSVSSSVGFFSFIGVKVTMIIAEVIPFLVLAVGVDNVFILVHELDRQNLLHGPNAAPTVHGAGFTTPMSPNSHGHRSPFDSTQDDGDMDAASMPIYLSAEERVARTLAKMGPSILLSTITETVAFALGALVPMPAVRNFALYAAGSVFLNALLQVTVFISALVLDLKRVEASRVDCFPCIRIPSRIQLLDAPAYASGLGRIARFIRRHYAPFLLRPIVKGVVAAIFGGIFVASVISMQYIQLGLDQRLALPSDSYLVPYFDHVDKYLDIGPPVYFVSHDIDVTQRIGQQALCGRFTTCADFSVANSLEAERKRPEYSFIAEPTASWIDNFLAWLNPASESCCRVRRSNPNVFCSERDSERLCKPCYQDKTPAWNITMDGLPEGEEFMWYLKQWLNSPTTESCPVGGKSSFGTALSLSEDEGQVVASHFRTFHSPLKTQEDFNNAFAAAHRVAEDISRKTGATVFPYSLFYVYFDQYAHVVTITQEVLGFGLAAVLLVTASMLGSWRTGSIVTSVVALTVVSVMGVMAVWGIMLNAISLVNLVISLGIAVEFCAHIARAFMSAGSGLPMDHPAGQRERDERMYTALVDVGPSVLSGITFTKLIGMSVLALTRSQLLEIYYFRMWLTLIISGALHGLVLLPVILSVAGGPGFPQQEADEEWMSNAIRNDYEYPPFLADDDSIASD</sequence>
<dbReference type="Pfam" id="PF22314">
    <property type="entry name" value="NPC1_MLD"/>
    <property type="match status" value="1"/>
</dbReference>
<evidence type="ECO:0000313" key="15">
    <source>
        <dbReference type="Proteomes" id="UP001362999"/>
    </source>
</evidence>
<dbReference type="Proteomes" id="UP001362999">
    <property type="component" value="Unassembled WGS sequence"/>
</dbReference>
<feature type="transmembrane region" description="Helical" evidence="12">
    <location>
        <begin position="844"/>
        <end position="869"/>
    </location>
</feature>
<feature type="transmembrane region" description="Helical" evidence="12">
    <location>
        <begin position="1243"/>
        <end position="1265"/>
    </location>
</feature>
<keyword evidence="9" id="KW-1015">Disulfide bond</keyword>
<accession>A0AAW0EAQ1</accession>
<evidence type="ECO:0000259" key="13">
    <source>
        <dbReference type="PROSITE" id="PS50156"/>
    </source>
</evidence>
<protein>
    <submittedName>
        <fullName evidence="14">SSD domain-containing protein</fullName>
    </submittedName>
</protein>
<dbReference type="InterPro" id="IPR053958">
    <property type="entry name" value="HMGCR/SNAP/NPC1-like_SSD"/>
</dbReference>
<feature type="transmembrane region" description="Helical" evidence="12">
    <location>
        <begin position="352"/>
        <end position="378"/>
    </location>
</feature>
<evidence type="ECO:0000313" key="14">
    <source>
        <dbReference type="EMBL" id="KAK7061515.1"/>
    </source>
</evidence>
<dbReference type="PROSITE" id="PS50156">
    <property type="entry name" value="SSD"/>
    <property type="match status" value="1"/>
</dbReference>
<name>A0AAW0EAQ1_9AGAR</name>
<keyword evidence="15" id="KW-1185">Reference proteome</keyword>
<dbReference type="InterPro" id="IPR000731">
    <property type="entry name" value="SSD"/>
</dbReference>
<evidence type="ECO:0000256" key="2">
    <source>
        <dbReference type="ARBA" id="ARBA00005585"/>
    </source>
</evidence>
<feature type="region of interest" description="Disordered" evidence="11">
    <location>
        <begin position="766"/>
        <end position="788"/>
    </location>
</feature>